<feature type="transmembrane region" description="Helical" evidence="1">
    <location>
        <begin position="106"/>
        <end position="127"/>
    </location>
</feature>
<sequence>MFAGILILLTILFLIGNLFYFFTNKTFKKAGYDSVLFYNLFFVLLGLTLGFAFLYYLLSFQETVLVINDPTEDPAEPTFLNFLYFSGVTILSVGYGDLVPVGSARFFALMQAALGFLLPTIIFLKALNNSEEDDE</sequence>
<dbReference type="RefSeq" id="WP_054635605.1">
    <property type="nucleotide sequence ID" value="NZ_JBHSOZ010000005.1"/>
</dbReference>
<gene>
    <name evidence="3" type="ORF">ACFPU1_12570</name>
</gene>
<dbReference type="InterPro" id="IPR013099">
    <property type="entry name" value="K_chnl_dom"/>
</dbReference>
<evidence type="ECO:0000259" key="2">
    <source>
        <dbReference type="Pfam" id="PF07885"/>
    </source>
</evidence>
<keyword evidence="4" id="KW-1185">Reference proteome</keyword>
<evidence type="ECO:0000256" key="1">
    <source>
        <dbReference type="SAM" id="Phobius"/>
    </source>
</evidence>
<evidence type="ECO:0000313" key="4">
    <source>
        <dbReference type="Proteomes" id="UP001596142"/>
    </source>
</evidence>
<dbReference type="Pfam" id="PF07885">
    <property type="entry name" value="Ion_trans_2"/>
    <property type="match status" value="1"/>
</dbReference>
<dbReference type="SUPFAM" id="SSF81324">
    <property type="entry name" value="Voltage-gated potassium channels"/>
    <property type="match status" value="1"/>
</dbReference>
<comment type="caution">
    <text evidence="3">The sequence shown here is derived from an EMBL/GenBank/DDBJ whole genome shotgun (WGS) entry which is preliminary data.</text>
</comment>
<feature type="transmembrane region" description="Helical" evidence="1">
    <location>
        <begin position="6"/>
        <end position="23"/>
    </location>
</feature>
<protein>
    <submittedName>
        <fullName evidence="3">Ion channel</fullName>
    </submittedName>
</protein>
<feature type="transmembrane region" description="Helical" evidence="1">
    <location>
        <begin position="35"/>
        <end position="58"/>
    </location>
</feature>
<organism evidence="3 4">
    <name type="scientific">Thalassorhabdus alkalitolerans</name>
    <dbReference type="NCBI Taxonomy" id="2282697"/>
    <lineage>
        <taxon>Bacteria</taxon>
        <taxon>Bacillati</taxon>
        <taxon>Bacillota</taxon>
        <taxon>Bacilli</taxon>
        <taxon>Bacillales</taxon>
        <taxon>Bacillaceae</taxon>
        <taxon>Thalassorhabdus</taxon>
    </lineage>
</organism>
<keyword evidence="1" id="KW-1133">Transmembrane helix</keyword>
<evidence type="ECO:0000313" key="3">
    <source>
        <dbReference type="EMBL" id="MFC5713619.1"/>
    </source>
</evidence>
<feature type="transmembrane region" description="Helical" evidence="1">
    <location>
        <begin position="78"/>
        <end position="99"/>
    </location>
</feature>
<dbReference type="Proteomes" id="UP001596142">
    <property type="component" value="Unassembled WGS sequence"/>
</dbReference>
<proteinExistence type="predicted"/>
<keyword evidence="1" id="KW-0472">Membrane</keyword>
<dbReference type="EMBL" id="JBHSOZ010000005">
    <property type="protein sequence ID" value="MFC5713619.1"/>
    <property type="molecule type" value="Genomic_DNA"/>
</dbReference>
<name>A0ABW0YMG1_9BACI</name>
<reference evidence="4" key="1">
    <citation type="journal article" date="2019" name="Int. J. Syst. Evol. Microbiol.">
        <title>The Global Catalogue of Microorganisms (GCM) 10K type strain sequencing project: providing services to taxonomists for standard genome sequencing and annotation.</title>
        <authorList>
            <consortium name="The Broad Institute Genomics Platform"/>
            <consortium name="The Broad Institute Genome Sequencing Center for Infectious Disease"/>
            <person name="Wu L."/>
            <person name="Ma J."/>
        </authorList>
    </citation>
    <scope>NUCLEOTIDE SEQUENCE [LARGE SCALE GENOMIC DNA]</scope>
    <source>
        <strain evidence="4">CECT 7184</strain>
    </source>
</reference>
<accession>A0ABW0YMG1</accession>
<dbReference type="Gene3D" id="1.10.287.70">
    <property type="match status" value="1"/>
</dbReference>
<feature type="domain" description="Potassium channel" evidence="2">
    <location>
        <begin position="45"/>
        <end position="124"/>
    </location>
</feature>
<keyword evidence="1" id="KW-0812">Transmembrane</keyword>